<reference evidence="11" key="2">
    <citation type="submission" date="2015-06" db="UniProtKB">
        <authorList>
            <consortium name="EnsemblPlants"/>
        </authorList>
    </citation>
    <scope>IDENTIFICATION</scope>
</reference>
<dbReference type="InterPro" id="IPR036259">
    <property type="entry name" value="MFS_trans_sf"/>
</dbReference>
<name>A0A0E0Q9W6_ORYRU</name>
<feature type="transmembrane region" description="Helical" evidence="9">
    <location>
        <begin position="215"/>
        <end position="234"/>
    </location>
</feature>
<dbReference type="OMA" id="VWFADSI"/>
<keyword evidence="4" id="KW-0769">Symport</keyword>
<dbReference type="Proteomes" id="UP000008022">
    <property type="component" value="Unassembled WGS sequence"/>
</dbReference>
<keyword evidence="2" id="KW-0813">Transport</keyword>
<evidence type="ECO:0000313" key="12">
    <source>
        <dbReference type="Proteomes" id="UP000008022"/>
    </source>
</evidence>
<feature type="transmembrane region" description="Helical" evidence="9">
    <location>
        <begin position="339"/>
        <end position="365"/>
    </location>
</feature>
<dbReference type="PANTHER" id="PTHR24064">
    <property type="entry name" value="SOLUTE CARRIER FAMILY 22 MEMBER"/>
    <property type="match status" value="1"/>
</dbReference>
<dbReference type="STRING" id="4529.A0A0E0Q9W6"/>
<feature type="domain" description="Major facilitator superfamily (MFS) profile" evidence="10">
    <location>
        <begin position="38"/>
        <end position="470"/>
    </location>
</feature>
<evidence type="ECO:0000259" key="10">
    <source>
        <dbReference type="PROSITE" id="PS50850"/>
    </source>
</evidence>
<keyword evidence="2" id="KW-0592">Phosphate transport</keyword>
<feature type="transmembrane region" description="Helical" evidence="9">
    <location>
        <begin position="445"/>
        <end position="465"/>
    </location>
</feature>
<feature type="transmembrane region" description="Helical" evidence="9">
    <location>
        <begin position="246"/>
        <end position="265"/>
    </location>
</feature>
<evidence type="ECO:0000256" key="2">
    <source>
        <dbReference type="ARBA" id="ARBA00022592"/>
    </source>
</evidence>
<dbReference type="eggNOG" id="KOG0255">
    <property type="taxonomic scope" value="Eukaryota"/>
</dbReference>
<dbReference type="AlphaFoldDB" id="A0A0E0Q9W6"/>
<comment type="similarity">
    <text evidence="8">Belongs to the major facilitator superfamily. Phosphate:H(+) symporter (TC 2.A.1.9) family.</text>
</comment>
<dbReference type="GO" id="GO:0016020">
    <property type="term" value="C:membrane"/>
    <property type="evidence" value="ECO:0007669"/>
    <property type="project" value="UniProtKB-SubCell"/>
</dbReference>
<dbReference type="InterPro" id="IPR005828">
    <property type="entry name" value="MFS_sugar_transport-like"/>
</dbReference>
<keyword evidence="5 9" id="KW-1133">Transmembrane helix</keyword>
<evidence type="ECO:0000256" key="1">
    <source>
        <dbReference type="ARBA" id="ARBA00004141"/>
    </source>
</evidence>
<feature type="transmembrane region" description="Helical" evidence="9">
    <location>
        <begin position="158"/>
        <end position="175"/>
    </location>
</feature>
<comment type="subcellular location">
    <subcellularLocation>
        <location evidence="1">Membrane</location>
        <topology evidence="1">Multi-pass membrane protein</topology>
    </subcellularLocation>
</comment>
<sequence>MADAATTPLLTSHEAKPAKALSIDDAIETYIGATGARQLLTAMLLAFAWAFEAQQVFMSVFTDAEPTWHCTGVAAGDPGSFCSLAAASASASACALPPGTWEWDRPAETSVVSEWALKCGGGGPALVSLPASSFFAGNLAGGFLLTTLADTLLGRRKMLVLSLVTMSVAGVLTVFSPNVWVYAALRFVCGFCRSTAGTSAMVLSTELVGKWWRNTVSVAAFVFFSVGFMSLPALAYTLREASWRNMYVWTSLPSLCYAVLLYFLVQESPRWLLVRGRKQEAIAALRQIASLNGGEGITTSSFTKLETCAGEVGDGVAGGEGMFATLRSICERRWALRRLAAITTATFGVGVALKCGGGGPVLVSLPASSFFAGNLAEAGTGGLRLAAELASFFASCAAYDVLLMYSIELFPTSVRNSAVGLVRQAGVLGGVVAPMLVALGRERSYWSFGVFGLTVGCLGLFVTCLPETKGRRLSDTMEDEEAAAVLSGG</sequence>
<evidence type="ECO:0000313" key="11">
    <source>
        <dbReference type="EnsemblPlants" id="ORUFI07G19450.1"/>
    </source>
</evidence>
<evidence type="ECO:0000256" key="4">
    <source>
        <dbReference type="ARBA" id="ARBA00022847"/>
    </source>
</evidence>
<evidence type="ECO:0000256" key="9">
    <source>
        <dbReference type="SAM" id="Phobius"/>
    </source>
</evidence>
<dbReference type="SUPFAM" id="SSF103473">
    <property type="entry name" value="MFS general substrate transporter"/>
    <property type="match status" value="1"/>
</dbReference>
<feature type="transmembrane region" description="Helical" evidence="9">
    <location>
        <begin position="419"/>
        <end position="439"/>
    </location>
</feature>
<accession>A0A0E0Q9W6</accession>
<keyword evidence="3 9" id="KW-0812">Transmembrane</keyword>
<dbReference type="InterPro" id="IPR020846">
    <property type="entry name" value="MFS_dom"/>
</dbReference>
<dbReference type="GO" id="GO:0006817">
    <property type="term" value="P:phosphate ion transport"/>
    <property type="evidence" value="ECO:0007669"/>
    <property type="project" value="UniProtKB-KW"/>
</dbReference>
<proteinExistence type="inferred from homology"/>
<dbReference type="HOGENOM" id="CLU_001265_33_5_1"/>
<feature type="transmembrane region" description="Helical" evidence="9">
    <location>
        <begin position="385"/>
        <end position="407"/>
    </location>
</feature>
<dbReference type="PROSITE" id="PS50850">
    <property type="entry name" value="MFS"/>
    <property type="match status" value="1"/>
</dbReference>
<dbReference type="Gene3D" id="1.20.1250.20">
    <property type="entry name" value="MFS general substrate transporter like domains"/>
    <property type="match status" value="2"/>
</dbReference>
<protein>
    <recommendedName>
        <fullName evidence="7">H(+)/Pi cotransporter</fullName>
    </recommendedName>
</protein>
<dbReference type="Pfam" id="PF00083">
    <property type="entry name" value="Sugar_tr"/>
    <property type="match status" value="2"/>
</dbReference>
<dbReference type="Gramene" id="ORUFI07G19450.1">
    <property type="protein sequence ID" value="ORUFI07G19450.1"/>
    <property type="gene ID" value="ORUFI07G19450"/>
</dbReference>
<dbReference type="EnsemblPlants" id="ORUFI07G19450.1">
    <property type="protein sequence ID" value="ORUFI07G19450.1"/>
    <property type="gene ID" value="ORUFI07G19450"/>
</dbReference>
<dbReference type="GO" id="GO:0015293">
    <property type="term" value="F:symporter activity"/>
    <property type="evidence" value="ECO:0007669"/>
    <property type="project" value="UniProtKB-KW"/>
</dbReference>
<evidence type="ECO:0000256" key="8">
    <source>
        <dbReference type="ARBA" id="ARBA00044504"/>
    </source>
</evidence>
<evidence type="ECO:0000256" key="6">
    <source>
        <dbReference type="ARBA" id="ARBA00023136"/>
    </source>
</evidence>
<evidence type="ECO:0000256" key="5">
    <source>
        <dbReference type="ARBA" id="ARBA00022989"/>
    </source>
</evidence>
<evidence type="ECO:0000256" key="7">
    <source>
        <dbReference type="ARBA" id="ARBA00032043"/>
    </source>
</evidence>
<evidence type="ECO:0000256" key="3">
    <source>
        <dbReference type="ARBA" id="ARBA00022692"/>
    </source>
</evidence>
<organism evidence="11 12">
    <name type="scientific">Oryza rufipogon</name>
    <name type="common">Brownbeard rice</name>
    <name type="synonym">Asian wild rice</name>
    <dbReference type="NCBI Taxonomy" id="4529"/>
    <lineage>
        <taxon>Eukaryota</taxon>
        <taxon>Viridiplantae</taxon>
        <taxon>Streptophyta</taxon>
        <taxon>Embryophyta</taxon>
        <taxon>Tracheophyta</taxon>
        <taxon>Spermatophyta</taxon>
        <taxon>Magnoliopsida</taxon>
        <taxon>Liliopsida</taxon>
        <taxon>Poales</taxon>
        <taxon>Poaceae</taxon>
        <taxon>BOP clade</taxon>
        <taxon>Oryzoideae</taxon>
        <taxon>Oryzeae</taxon>
        <taxon>Oryzinae</taxon>
        <taxon>Oryza</taxon>
    </lineage>
</organism>
<reference evidence="12" key="1">
    <citation type="submission" date="2013-06" db="EMBL/GenBank/DDBJ databases">
        <authorList>
            <person name="Zhao Q."/>
        </authorList>
    </citation>
    <scope>NUCLEOTIDE SEQUENCE</scope>
    <source>
        <strain evidence="12">cv. W1943</strain>
    </source>
</reference>
<keyword evidence="12" id="KW-1185">Reference proteome</keyword>
<keyword evidence="6 9" id="KW-0472">Membrane</keyword>